<dbReference type="Gene3D" id="1.10.1520.10">
    <property type="entry name" value="Ribonuclease III domain"/>
    <property type="match status" value="1"/>
</dbReference>
<evidence type="ECO:0008006" key="4">
    <source>
        <dbReference type="Google" id="ProtNLM"/>
    </source>
</evidence>
<keyword evidence="1" id="KW-0472">Membrane</keyword>
<protein>
    <recommendedName>
        <fullName evidence="4">RNase III domain-containing protein</fullName>
    </recommendedName>
</protein>
<feature type="transmembrane region" description="Helical" evidence="1">
    <location>
        <begin position="52"/>
        <end position="73"/>
    </location>
</feature>
<keyword evidence="1" id="KW-0812">Transmembrane</keyword>
<organism evidence="2 3">
    <name type="scientific">Oculimacula yallundae</name>
    <dbReference type="NCBI Taxonomy" id="86028"/>
    <lineage>
        <taxon>Eukaryota</taxon>
        <taxon>Fungi</taxon>
        <taxon>Dikarya</taxon>
        <taxon>Ascomycota</taxon>
        <taxon>Pezizomycotina</taxon>
        <taxon>Leotiomycetes</taxon>
        <taxon>Helotiales</taxon>
        <taxon>Ploettnerulaceae</taxon>
        <taxon>Oculimacula</taxon>
    </lineage>
</organism>
<dbReference type="EMBL" id="JAZHXI010000015">
    <property type="protein sequence ID" value="KAL2063701.1"/>
    <property type="molecule type" value="Genomic_DNA"/>
</dbReference>
<proteinExistence type="predicted"/>
<sequence>MNSKSGLKNADKLISLEFSYVYAPYYNLLLLFLFLFLFLWEKQHLTSPSSSFDFTTTLLLPVLPFLLLLLSGLHTLTKHSQSPIFPIMKDDAKRSPSLPATLTTNERELQSKLGHTFANPTLLLEALQVKGNGVRKFGSKTLEDGNKRLALLGDAVLTVELLRGWYKEDGSRIESGHDNRASISSNQKNSPREATQVVLLNSSTSRSTTLVALYQRAQWLTRSRH</sequence>
<comment type="caution">
    <text evidence="2">The sequence shown here is derived from an EMBL/GenBank/DDBJ whole genome shotgun (WGS) entry which is preliminary data.</text>
</comment>
<keyword evidence="3" id="KW-1185">Reference proteome</keyword>
<name>A0ABR4C1A0_9HELO</name>
<evidence type="ECO:0000313" key="3">
    <source>
        <dbReference type="Proteomes" id="UP001595075"/>
    </source>
</evidence>
<dbReference type="InterPro" id="IPR036389">
    <property type="entry name" value="RNase_III_sf"/>
</dbReference>
<dbReference type="SUPFAM" id="SSF69065">
    <property type="entry name" value="RNase III domain-like"/>
    <property type="match status" value="1"/>
</dbReference>
<gene>
    <name evidence="2" type="ORF">VTL71DRAFT_5506</name>
</gene>
<accession>A0ABR4C1A0</accession>
<dbReference type="Proteomes" id="UP001595075">
    <property type="component" value="Unassembled WGS sequence"/>
</dbReference>
<feature type="transmembrane region" description="Helical" evidence="1">
    <location>
        <begin position="20"/>
        <end position="40"/>
    </location>
</feature>
<evidence type="ECO:0000313" key="2">
    <source>
        <dbReference type="EMBL" id="KAL2063701.1"/>
    </source>
</evidence>
<keyword evidence="1" id="KW-1133">Transmembrane helix</keyword>
<reference evidence="2 3" key="1">
    <citation type="journal article" date="2024" name="Commun. Biol.">
        <title>Comparative genomic analysis of thermophilic fungi reveals convergent evolutionary adaptations and gene losses.</title>
        <authorList>
            <person name="Steindorff A.S."/>
            <person name="Aguilar-Pontes M.V."/>
            <person name="Robinson A.J."/>
            <person name="Andreopoulos B."/>
            <person name="LaButti K."/>
            <person name="Kuo A."/>
            <person name="Mondo S."/>
            <person name="Riley R."/>
            <person name="Otillar R."/>
            <person name="Haridas S."/>
            <person name="Lipzen A."/>
            <person name="Grimwood J."/>
            <person name="Schmutz J."/>
            <person name="Clum A."/>
            <person name="Reid I.D."/>
            <person name="Moisan M.C."/>
            <person name="Butler G."/>
            <person name="Nguyen T.T.M."/>
            <person name="Dewar K."/>
            <person name="Conant G."/>
            <person name="Drula E."/>
            <person name="Henrissat B."/>
            <person name="Hansel C."/>
            <person name="Singer S."/>
            <person name="Hutchinson M.I."/>
            <person name="de Vries R.P."/>
            <person name="Natvig D.O."/>
            <person name="Powell A.J."/>
            <person name="Tsang A."/>
            <person name="Grigoriev I.V."/>
        </authorList>
    </citation>
    <scope>NUCLEOTIDE SEQUENCE [LARGE SCALE GENOMIC DNA]</scope>
    <source>
        <strain evidence="2 3">CBS 494.80</strain>
    </source>
</reference>
<evidence type="ECO:0000256" key="1">
    <source>
        <dbReference type="SAM" id="Phobius"/>
    </source>
</evidence>